<evidence type="ECO:0000313" key="2">
    <source>
        <dbReference type="EMBL" id="AXK51131.1"/>
    </source>
</evidence>
<feature type="transmembrane region" description="Helical" evidence="1">
    <location>
        <begin position="12"/>
        <end position="29"/>
    </location>
</feature>
<dbReference type="AlphaFoldDB" id="A0A345Z3F2"/>
<name>A0A345Z3F2_9MOLU</name>
<keyword evidence="1" id="KW-0812">Transmembrane</keyword>
<keyword evidence="1" id="KW-1133">Transmembrane helix</keyword>
<keyword evidence="1" id="KW-0472">Membrane</keyword>
<feature type="transmembrane region" description="Helical" evidence="1">
    <location>
        <begin position="49"/>
        <end position="68"/>
    </location>
</feature>
<proteinExistence type="predicted"/>
<evidence type="ECO:0000256" key="1">
    <source>
        <dbReference type="SAM" id="Phobius"/>
    </source>
</evidence>
<dbReference type="KEGG" id="salx:SALLE_v1c04570"/>
<sequence>MKKNKSLFSQRLTTFYVSVGLFYVFINSIEMFKFAPFFDFGENLTTAIRIVYAILTMIIGVYLIVHLSKIIKNFQNFKKFKISFNSVDRVVFISTSFWIFSIFIQIYFFTKNIIPYSNTEIAVIAENVSLTMKNFYIATFTISLMLYCAIIGLAIAYRFKMGKTVFEETDLDSFNFFLYEIIIFNSQLLNLKLFKISFNLKNNVNKNLVEKLEINTKIRKYLLLVERKKSTTPPDEIVITK</sequence>
<feature type="transmembrane region" description="Helical" evidence="1">
    <location>
        <begin position="89"/>
        <end position="109"/>
    </location>
</feature>
<keyword evidence="3" id="KW-1185">Reference proteome</keyword>
<gene>
    <name evidence="2" type="ORF">SALLE_v1c04570</name>
</gene>
<accession>A0A345Z3F2</accession>
<organism evidence="2 3">
    <name type="scientific">Spiroplasma alleghenense</name>
    <dbReference type="NCBI Taxonomy" id="216931"/>
    <lineage>
        <taxon>Bacteria</taxon>
        <taxon>Bacillati</taxon>
        <taxon>Mycoplasmatota</taxon>
        <taxon>Mollicutes</taxon>
        <taxon>Entomoplasmatales</taxon>
        <taxon>Spiroplasmataceae</taxon>
        <taxon>Spiroplasma</taxon>
    </lineage>
</organism>
<feature type="transmembrane region" description="Helical" evidence="1">
    <location>
        <begin position="135"/>
        <end position="157"/>
    </location>
</feature>
<reference evidence="2 3" key="1">
    <citation type="submission" date="2018-07" db="EMBL/GenBank/DDBJ databases">
        <title>Complete genome sequence of Spiroplasma alleghenense PLHS-1 (ATCC 51752).</title>
        <authorList>
            <person name="Chou L."/>
            <person name="Lee T.-Y."/>
            <person name="Tsai Y.-M."/>
            <person name="Kuo C.-H."/>
        </authorList>
    </citation>
    <scope>NUCLEOTIDE SEQUENCE [LARGE SCALE GENOMIC DNA]</scope>
    <source>
        <strain evidence="2 3">PLHS-1</strain>
    </source>
</reference>
<dbReference type="EMBL" id="CP031376">
    <property type="protein sequence ID" value="AXK51131.1"/>
    <property type="molecule type" value="Genomic_DNA"/>
</dbReference>
<dbReference type="RefSeq" id="WP_115558041.1">
    <property type="nucleotide sequence ID" value="NZ_CP031376.1"/>
</dbReference>
<dbReference type="Proteomes" id="UP000254792">
    <property type="component" value="Chromosome"/>
</dbReference>
<evidence type="ECO:0000313" key="3">
    <source>
        <dbReference type="Proteomes" id="UP000254792"/>
    </source>
</evidence>
<evidence type="ECO:0008006" key="4">
    <source>
        <dbReference type="Google" id="ProtNLM"/>
    </source>
</evidence>
<protein>
    <recommendedName>
        <fullName evidence="4">Transmembrane protein</fullName>
    </recommendedName>
</protein>
<dbReference type="OrthoDB" id="9835834at2"/>